<feature type="repeat" description="TPR" evidence="1">
    <location>
        <begin position="276"/>
        <end position="309"/>
    </location>
</feature>
<dbReference type="PANTHER" id="PTHR44749:SF1">
    <property type="entry name" value="TETRATRICOPEPTIDE-LIKE HELICAL DOMAIN-CONTAINING PROTEIN"/>
    <property type="match status" value="1"/>
</dbReference>
<dbReference type="InterPro" id="IPR019734">
    <property type="entry name" value="TPR_rpt"/>
</dbReference>
<keyword evidence="4" id="KW-1185">Reference proteome</keyword>
<evidence type="ECO:0000256" key="1">
    <source>
        <dbReference type="PROSITE-ProRule" id="PRU00339"/>
    </source>
</evidence>
<reference evidence="3" key="1">
    <citation type="submission" date="2020-07" db="EMBL/GenBank/DDBJ databases">
        <title>Ethylene signaling mediates host invasion by parasitic plants.</title>
        <authorList>
            <person name="Yoshida S."/>
        </authorList>
    </citation>
    <scope>NUCLEOTIDE SEQUENCE</scope>
    <source>
        <strain evidence="3">Okayama</strain>
    </source>
</reference>
<feature type="compositionally biased region" description="Polar residues" evidence="2">
    <location>
        <begin position="138"/>
        <end position="148"/>
    </location>
</feature>
<evidence type="ECO:0000313" key="3">
    <source>
        <dbReference type="EMBL" id="GFP99525.1"/>
    </source>
</evidence>
<dbReference type="Pfam" id="PF13432">
    <property type="entry name" value="TPR_16"/>
    <property type="match status" value="1"/>
</dbReference>
<dbReference type="InterPro" id="IPR011990">
    <property type="entry name" value="TPR-like_helical_dom_sf"/>
</dbReference>
<dbReference type="Proteomes" id="UP000653305">
    <property type="component" value="Unassembled WGS sequence"/>
</dbReference>
<gene>
    <name evidence="3" type="ORF">PHJA_002096600</name>
</gene>
<protein>
    <submittedName>
        <fullName evidence="3">Suppressor of rps4-rld 1</fullName>
    </submittedName>
</protein>
<feature type="region of interest" description="Disordered" evidence="2">
    <location>
        <begin position="176"/>
        <end position="231"/>
    </location>
</feature>
<dbReference type="SUPFAM" id="SSF48452">
    <property type="entry name" value="TPR-like"/>
    <property type="match status" value="2"/>
</dbReference>
<comment type="caution">
    <text evidence="3">The sequence shown here is derived from an EMBL/GenBank/DDBJ whole genome shotgun (WGS) entry which is preliminary data.</text>
</comment>
<accession>A0A830CWX3</accession>
<dbReference type="InterPro" id="IPR044650">
    <property type="entry name" value="SRFR1-like"/>
</dbReference>
<dbReference type="PROSITE" id="PS50005">
    <property type="entry name" value="TPR"/>
    <property type="match status" value="3"/>
</dbReference>
<dbReference type="AlphaFoldDB" id="A0A830CWX3"/>
<dbReference type="SMART" id="SM00028">
    <property type="entry name" value="TPR"/>
    <property type="match status" value="6"/>
</dbReference>
<keyword evidence="1" id="KW-0802">TPR repeat</keyword>
<organism evidence="3 4">
    <name type="scientific">Phtheirospermum japonicum</name>
    <dbReference type="NCBI Taxonomy" id="374723"/>
    <lineage>
        <taxon>Eukaryota</taxon>
        <taxon>Viridiplantae</taxon>
        <taxon>Streptophyta</taxon>
        <taxon>Embryophyta</taxon>
        <taxon>Tracheophyta</taxon>
        <taxon>Spermatophyta</taxon>
        <taxon>Magnoliopsida</taxon>
        <taxon>eudicotyledons</taxon>
        <taxon>Gunneridae</taxon>
        <taxon>Pentapetalae</taxon>
        <taxon>asterids</taxon>
        <taxon>lamiids</taxon>
        <taxon>Lamiales</taxon>
        <taxon>Orobanchaceae</taxon>
        <taxon>Orobanchaceae incertae sedis</taxon>
        <taxon>Phtheirospermum</taxon>
    </lineage>
</organism>
<evidence type="ECO:0000256" key="2">
    <source>
        <dbReference type="SAM" id="MobiDB-lite"/>
    </source>
</evidence>
<feature type="repeat" description="TPR" evidence="1">
    <location>
        <begin position="442"/>
        <end position="475"/>
    </location>
</feature>
<dbReference type="Gene3D" id="1.25.40.10">
    <property type="entry name" value="Tetratricopeptide repeat domain"/>
    <property type="match status" value="3"/>
</dbReference>
<sequence>MASAVAERIELAKLCSSKDWSKAIRVLDLLLSQSCAIQDLCNRAFCYSQLELHKHVIKDCDKALQLDHKLLQAYILKGHAFSALGRKEEALSVWEKGYEHAVCQSADLKLLLELEDLLKIARQNGMESTGLSFPPSGSAVSTKSNKISDNLGESKGKGKPSGKSIKKLEAHDKLQNGSSLSFKGDSGFGSQSDKKHESYSTETNGVHNKLRGKSVVNGSSESSLDSSLVCGESSDSSDICNELFNLSEIHNELMDEANKSKKFCVARMAKKKSINVDFRLSRGIAQVNDGKYAYAISIFDKILQEEPDYAEALIGRGTAYAFQRELHAAIADFSKAIQSNPAAGEAWKRRGQARAALGESAKLIFVIAESFDIILDKTSRSLGSEVRSHGYLQNCLGCSKETRSGKDMEMGSVTRIVNFKFKDYTAAVKDLSACVEVDQDNKSAYSYLGLALSPLGEYRRAEEAHMKAIQIDQKFLEAWTHLTQFYQDMANSEKALQCIHAILKIDGRRGATGGWVVAIVAA</sequence>
<dbReference type="EMBL" id="BMAC01000578">
    <property type="protein sequence ID" value="GFP99525.1"/>
    <property type="molecule type" value="Genomic_DNA"/>
</dbReference>
<dbReference type="OrthoDB" id="1926212at2759"/>
<dbReference type="PANTHER" id="PTHR44749">
    <property type="entry name" value="SUPPRESSOR OF RPS4-RLD 1"/>
    <property type="match status" value="1"/>
</dbReference>
<feature type="repeat" description="TPR" evidence="1">
    <location>
        <begin position="310"/>
        <end position="343"/>
    </location>
</feature>
<feature type="region of interest" description="Disordered" evidence="2">
    <location>
        <begin position="129"/>
        <end position="164"/>
    </location>
</feature>
<feature type="compositionally biased region" description="Low complexity" evidence="2">
    <location>
        <begin position="214"/>
        <end position="229"/>
    </location>
</feature>
<dbReference type="Pfam" id="PF13181">
    <property type="entry name" value="TPR_8"/>
    <property type="match status" value="2"/>
</dbReference>
<name>A0A830CWX3_9LAMI</name>
<dbReference type="GO" id="GO:0045892">
    <property type="term" value="P:negative regulation of DNA-templated transcription"/>
    <property type="evidence" value="ECO:0007669"/>
    <property type="project" value="InterPro"/>
</dbReference>
<proteinExistence type="predicted"/>
<evidence type="ECO:0000313" key="4">
    <source>
        <dbReference type="Proteomes" id="UP000653305"/>
    </source>
</evidence>